<reference evidence="4 5" key="1">
    <citation type="submission" date="2016-09" db="EMBL/GenBank/DDBJ databases">
        <title>Genome-resolved meta-omics ties microbial dynamics to process performance in biotechnology for thiocyanate degradation.</title>
        <authorList>
            <person name="Kantor R.S."/>
            <person name="Huddy R.J."/>
            <person name="Iyer R."/>
            <person name="Thomas B.C."/>
            <person name="Brown C.T."/>
            <person name="Anantharaman K."/>
            <person name="Tringe S."/>
            <person name="Hettich R.L."/>
            <person name="Harrison S.T."/>
            <person name="Banfield J.F."/>
        </authorList>
    </citation>
    <scope>NUCLEOTIDE SEQUENCE [LARGE SCALE GENOMIC DNA]</scope>
    <source>
        <strain evidence="4">59-99</strain>
    </source>
</reference>
<dbReference type="GO" id="GO:0005829">
    <property type="term" value="C:cytosol"/>
    <property type="evidence" value="ECO:0007669"/>
    <property type="project" value="TreeGrafter"/>
</dbReference>
<comment type="caution">
    <text evidence="4">The sequence shown here is derived from an EMBL/GenBank/DDBJ whole genome shotgun (WGS) entry which is preliminary data.</text>
</comment>
<dbReference type="PANTHER" id="PTHR33515:SF1">
    <property type="entry name" value="RIBOSOME-BINDING FACTOR A, CHLOROPLASTIC-RELATED"/>
    <property type="match status" value="1"/>
</dbReference>
<dbReference type="AlphaFoldDB" id="A0A1M3KV29"/>
<keyword evidence="1 2" id="KW-0690">Ribosome biogenesis</keyword>
<evidence type="ECO:0000313" key="5">
    <source>
        <dbReference type="Proteomes" id="UP000184233"/>
    </source>
</evidence>
<feature type="region of interest" description="Disordered" evidence="3">
    <location>
        <begin position="110"/>
        <end position="130"/>
    </location>
</feature>
<comment type="subcellular location">
    <subcellularLocation>
        <location evidence="2">Cytoplasm</location>
    </subcellularLocation>
</comment>
<dbReference type="InterPro" id="IPR015946">
    <property type="entry name" value="KH_dom-like_a/b"/>
</dbReference>
<dbReference type="STRING" id="1895771.BGO89_12890"/>
<comment type="subunit">
    <text evidence="2">Monomer. Binds 30S ribosomal subunits, but not 50S ribosomal subunits or 70S ribosomes.</text>
</comment>
<dbReference type="Pfam" id="PF02033">
    <property type="entry name" value="RBFA"/>
    <property type="match status" value="1"/>
</dbReference>
<dbReference type="HAMAP" id="MF_00003">
    <property type="entry name" value="RbfA"/>
    <property type="match status" value="1"/>
</dbReference>
<dbReference type="EMBL" id="MKVH01000025">
    <property type="protein sequence ID" value="OJX56232.1"/>
    <property type="molecule type" value="Genomic_DNA"/>
</dbReference>
<gene>
    <name evidence="2" type="primary">rbfA</name>
    <name evidence="4" type="ORF">BGO89_12890</name>
</gene>
<protein>
    <recommendedName>
        <fullName evidence="2">Ribosome-binding factor A</fullName>
    </recommendedName>
</protein>
<keyword evidence="2" id="KW-0963">Cytoplasm</keyword>
<dbReference type="InterPro" id="IPR023799">
    <property type="entry name" value="RbfA_dom_sf"/>
</dbReference>
<feature type="compositionally biased region" description="Gly residues" evidence="3">
    <location>
        <begin position="120"/>
        <end position="130"/>
    </location>
</feature>
<proteinExistence type="inferred from homology"/>
<dbReference type="Gene3D" id="3.30.300.20">
    <property type="match status" value="1"/>
</dbReference>
<name>A0A1M3KV29_9BACT</name>
<dbReference type="Proteomes" id="UP000184233">
    <property type="component" value="Unassembled WGS sequence"/>
</dbReference>
<dbReference type="GO" id="GO:0030490">
    <property type="term" value="P:maturation of SSU-rRNA"/>
    <property type="evidence" value="ECO:0007669"/>
    <property type="project" value="UniProtKB-UniRule"/>
</dbReference>
<evidence type="ECO:0000256" key="3">
    <source>
        <dbReference type="SAM" id="MobiDB-lite"/>
    </source>
</evidence>
<organism evidence="4 5">
    <name type="scientific">Candidatus Kapaibacterium thiocyanatum</name>
    <dbReference type="NCBI Taxonomy" id="1895771"/>
    <lineage>
        <taxon>Bacteria</taxon>
        <taxon>Pseudomonadati</taxon>
        <taxon>Candidatus Kapaibacteriota</taxon>
        <taxon>Candidatus Kapaibacteriia</taxon>
        <taxon>Candidatus Kapaibacteriales</taxon>
        <taxon>Candidatus Kapaibacteriaceae</taxon>
        <taxon>Candidatus Kapaibacterium</taxon>
    </lineage>
</organism>
<dbReference type="PROSITE" id="PS01319">
    <property type="entry name" value="RBFA"/>
    <property type="match status" value="1"/>
</dbReference>
<comment type="function">
    <text evidence="2">One of several proteins that assist in the late maturation steps of the functional core of the 30S ribosomal subunit. Associates with free 30S ribosomal subunits (but not with 30S subunits that are part of 70S ribosomes or polysomes). Required for efficient processing of 16S rRNA. May interact with the 5'-terminal helix region of 16S rRNA.</text>
</comment>
<evidence type="ECO:0000256" key="1">
    <source>
        <dbReference type="ARBA" id="ARBA00022517"/>
    </source>
</evidence>
<accession>A0A1M3KV29</accession>
<dbReference type="NCBIfam" id="TIGR00082">
    <property type="entry name" value="rbfA"/>
    <property type="match status" value="1"/>
</dbReference>
<evidence type="ECO:0000256" key="2">
    <source>
        <dbReference type="HAMAP-Rule" id="MF_00003"/>
    </source>
</evidence>
<evidence type="ECO:0000313" key="4">
    <source>
        <dbReference type="EMBL" id="OJX56232.1"/>
    </source>
</evidence>
<dbReference type="InterPro" id="IPR020053">
    <property type="entry name" value="Ribosome-bd_factorA_CS"/>
</dbReference>
<sequence length="130" mass="14253">MSIRTERIAGEIMKALAAPLKRIAEELSAGFITVTEVRVSPDLQTARIYISVFGGRVTPTDVLAHIEEEEAGRLRAQVARSIQLRYAPQLRFYVDDSLDRAQRINALLDSVRPADEAEQGEGGATGEDDA</sequence>
<dbReference type="PANTHER" id="PTHR33515">
    <property type="entry name" value="RIBOSOME-BINDING FACTOR A, CHLOROPLASTIC-RELATED"/>
    <property type="match status" value="1"/>
</dbReference>
<comment type="similarity">
    <text evidence="2">Belongs to the RbfA family.</text>
</comment>
<dbReference type="SUPFAM" id="SSF89919">
    <property type="entry name" value="Ribosome-binding factor A, RbfA"/>
    <property type="match status" value="1"/>
</dbReference>
<dbReference type="GO" id="GO:0043024">
    <property type="term" value="F:ribosomal small subunit binding"/>
    <property type="evidence" value="ECO:0007669"/>
    <property type="project" value="TreeGrafter"/>
</dbReference>
<dbReference type="InterPro" id="IPR000238">
    <property type="entry name" value="RbfA"/>
</dbReference>